<protein>
    <submittedName>
        <fullName evidence="3">SpoVR family protein</fullName>
    </submittedName>
</protein>
<dbReference type="FunCoup" id="A0A540VGA9">
    <property type="interactions" value="9"/>
</dbReference>
<dbReference type="InterPro" id="IPR056174">
    <property type="entry name" value="SpoVR_N"/>
</dbReference>
<dbReference type="Pfam" id="PF24755">
    <property type="entry name" value="SpoVR_C"/>
    <property type="match status" value="1"/>
</dbReference>
<dbReference type="PANTHER" id="PTHR30029">
    <property type="entry name" value="STAGE V SPORULATION PROTEIN R"/>
    <property type="match status" value="1"/>
</dbReference>
<feature type="domain" description="SpoVR-like C-terminal" evidence="2">
    <location>
        <begin position="423"/>
        <end position="475"/>
    </location>
</feature>
<evidence type="ECO:0000313" key="4">
    <source>
        <dbReference type="Proteomes" id="UP000317371"/>
    </source>
</evidence>
<dbReference type="OrthoDB" id="9784270at2"/>
<dbReference type="RefSeq" id="WP_141610654.1">
    <property type="nucleotide sequence ID" value="NZ_VIGC02000016.1"/>
</dbReference>
<gene>
    <name evidence="3" type="ORF">FKZ61_13430</name>
</gene>
<evidence type="ECO:0000259" key="1">
    <source>
        <dbReference type="Pfam" id="PF04293"/>
    </source>
</evidence>
<dbReference type="InterPro" id="IPR007390">
    <property type="entry name" value="Spore_V_R"/>
</dbReference>
<comment type="caution">
    <text evidence="3">The sequence shown here is derived from an EMBL/GenBank/DDBJ whole genome shotgun (WGS) entry which is preliminary data.</text>
</comment>
<dbReference type="InterPro" id="IPR057008">
    <property type="entry name" value="SpoVR-like_C"/>
</dbReference>
<evidence type="ECO:0000259" key="2">
    <source>
        <dbReference type="Pfam" id="PF24755"/>
    </source>
</evidence>
<sequence length="502" mass="59319">MINVALPEELQRINQEVEGYARAVGLDFPEVRFIMLDFQQMNQVAAYSGFPTRYPHWRFGMEYERLRKSYAWGLHRIYEMVINTDPCYAYLLASNLPTDQKLVMAHVYAHADFFKNNLWFAHTNRRMLDEMANHATRIRRYIDKYGLDEVETFIDRCLSLENLIDLHSPGIRRRPGRLPETEDEEPFVARLPSKGYMDRYINPPEFLAALRQQHEEKKRKAQGQSPAYPQRDVLLFLLENAPLAAWQQDVLAIIREEAYYFAPQRQTKILNEGWATYWHSHIMTRYALKDSELIDYADHHAGTLASSPGRLNPYKLGVELLRDIEDRWNRGAFGPEYEECDDQQARANWDRQLGLGRQKLFEVRRIYNDVGFIDTFLTPEFARRHKLFTYRYNPRTRQYEIESRSFEDIKRQLLFNLTNFGEPIIDVVDANYQNRGELYLLHHWEGVDLRMDYAQATLENLQAIWGRPVHIETMKEDKGPIILSFDGERHSSQVLGKQRRAA</sequence>
<reference evidence="3 4" key="1">
    <citation type="submission" date="2019-06" db="EMBL/GenBank/DDBJ databases">
        <title>Genome sequence of Litorilinea aerophila BAA-2444.</title>
        <authorList>
            <person name="Maclea K.S."/>
            <person name="Maurais E.G."/>
            <person name="Iannazzi L.C."/>
        </authorList>
    </citation>
    <scope>NUCLEOTIDE SEQUENCE [LARGE SCALE GENOMIC DNA]</scope>
    <source>
        <strain evidence="3 4">ATCC BAA-2444</strain>
    </source>
</reference>
<accession>A0A540VGA9</accession>
<feature type="domain" description="SpoVR protein-like N-terminal" evidence="1">
    <location>
        <begin position="8"/>
        <end position="420"/>
    </location>
</feature>
<dbReference type="EMBL" id="VIGC01000016">
    <property type="protein sequence ID" value="TQE95163.1"/>
    <property type="molecule type" value="Genomic_DNA"/>
</dbReference>
<name>A0A540VGA9_9CHLR</name>
<dbReference type="AlphaFoldDB" id="A0A540VGA9"/>
<dbReference type="PANTHER" id="PTHR30029:SF2">
    <property type="entry name" value="STAGE V SPORULATION PROTEIN R"/>
    <property type="match status" value="1"/>
</dbReference>
<evidence type="ECO:0000313" key="3">
    <source>
        <dbReference type="EMBL" id="TQE95163.1"/>
    </source>
</evidence>
<dbReference type="Proteomes" id="UP000317371">
    <property type="component" value="Unassembled WGS sequence"/>
</dbReference>
<proteinExistence type="predicted"/>
<keyword evidence="4" id="KW-1185">Reference proteome</keyword>
<dbReference type="Pfam" id="PF04293">
    <property type="entry name" value="SpoVR"/>
    <property type="match status" value="1"/>
</dbReference>
<dbReference type="InParanoid" id="A0A540VGA9"/>
<organism evidence="3 4">
    <name type="scientific">Litorilinea aerophila</name>
    <dbReference type="NCBI Taxonomy" id="1204385"/>
    <lineage>
        <taxon>Bacteria</taxon>
        <taxon>Bacillati</taxon>
        <taxon>Chloroflexota</taxon>
        <taxon>Caldilineae</taxon>
        <taxon>Caldilineales</taxon>
        <taxon>Caldilineaceae</taxon>
        <taxon>Litorilinea</taxon>
    </lineage>
</organism>